<dbReference type="PANTHER" id="PTHR43611:SF3">
    <property type="entry name" value="FLAVIN MONONUCLEOTIDE HYDROLASE 1, CHLOROPLATIC"/>
    <property type="match status" value="1"/>
</dbReference>
<keyword evidence="2" id="KW-1185">Reference proteome</keyword>
<dbReference type="OrthoDB" id="9797415at2"/>
<organism evidence="1 2">
    <name type="scientific">Ornithinimicrobium pratense</name>
    <dbReference type="NCBI Taxonomy" id="2593973"/>
    <lineage>
        <taxon>Bacteria</taxon>
        <taxon>Bacillati</taxon>
        <taxon>Actinomycetota</taxon>
        <taxon>Actinomycetes</taxon>
        <taxon>Micrococcales</taxon>
        <taxon>Ornithinimicrobiaceae</taxon>
        <taxon>Ornithinimicrobium</taxon>
    </lineage>
</organism>
<accession>A0A5J6V571</accession>
<dbReference type="NCBIfam" id="TIGR01509">
    <property type="entry name" value="HAD-SF-IA-v3"/>
    <property type="match status" value="1"/>
</dbReference>
<dbReference type="SUPFAM" id="SSF56784">
    <property type="entry name" value="HAD-like"/>
    <property type="match status" value="1"/>
</dbReference>
<keyword evidence="1" id="KW-0378">Hydrolase</keyword>
<dbReference type="Gene3D" id="1.10.150.240">
    <property type="entry name" value="Putative phosphatase, domain 2"/>
    <property type="match status" value="1"/>
</dbReference>
<dbReference type="NCBIfam" id="TIGR01549">
    <property type="entry name" value="HAD-SF-IA-v1"/>
    <property type="match status" value="1"/>
</dbReference>
<dbReference type="SFLD" id="SFLDS00003">
    <property type="entry name" value="Haloacid_Dehalogenase"/>
    <property type="match status" value="1"/>
</dbReference>
<dbReference type="InterPro" id="IPR036412">
    <property type="entry name" value="HAD-like_sf"/>
</dbReference>
<protein>
    <submittedName>
        <fullName evidence="1">HAD-IA family hydrolase</fullName>
    </submittedName>
</protein>
<dbReference type="InterPro" id="IPR023198">
    <property type="entry name" value="PGP-like_dom2"/>
</dbReference>
<evidence type="ECO:0000313" key="1">
    <source>
        <dbReference type="EMBL" id="QFG68163.1"/>
    </source>
</evidence>
<dbReference type="PANTHER" id="PTHR43611">
    <property type="entry name" value="ALPHA-D-GLUCOSE 1-PHOSPHATE PHOSPHATASE"/>
    <property type="match status" value="1"/>
</dbReference>
<dbReference type="Proteomes" id="UP000326546">
    <property type="component" value="Chromosome"/>
</dbReference>
<dbReference type="AlphaFoldDB" id="A0A5J6V571"/>
<dbReference type="KEGG" id="serw:FY030_05025"/>
<dbReference type="SFLD" id="SFLDG01129">
    <property type="entry name" value="C1.5:_HAD__Beta-PGM__Phosphata"/>
    <property type="match status" value="1"/>
</dbReference>
<dbReference type="Pfam" id="PF00702">
    <property type="entry name" value="Hydrolase"/>
    <property type="match status" value="1"/>
</dbReference>
<dbReference type="GO" id="GO:0016787">
    <property type="term" value="F:hydrolase activity"/>
    <property type="evidence" value="ECO:0007669"/>
    <property type="project" value="UniProtKB-KW"/>
</dbReference>
<reference evidence="1 2" key="1">
    <citation type="submission" date="2019-09" db="EMBL/GenBank/DDBJ databases">
        <title>Serinicoccus pratensis sp. nov., isolated from meadow soil.</title>
        <authorList>
            <person name="Zhang W."/>
        </authorList>
    </citation>
    <scope>NUCLEOTIDE SEQUENCE [LARGE SCALE GENOMIC DNA]</scope>
    <source>
        <strain evidence="1 2">W204</strain>
    </source>
</reference>
<evidence type="ECO:0000313" key="2">
    <source>
        <dbReference type="Proteomes" id="UP000326546"/>
    </source>
</evidence>
<dbReference type="InterPro" id="IPR006439">
    <property type="entry name" value="HAD-SF_hydro_IA"/>
</dbReference>
<dbReference type="InterPro" id="IPR023214">
    <property type="entry name" value="HAD_sf"/>
</dbReference>
<name>A0A5J6V571_9MICO</name>
<sequence length="207" mass="22546">MHGRVTLPAVTALLIDLDGVLRQWDLAVISGAERRAGLPEGTIARAAFLDHDLLHRAVTGAIDDATWRSAIADAIDRTHGGGGRQAVKEWSIPAGRVDHEVLSIVREQRSRRRVGLLTNATTRLRRDLERLGLQDEFDAVINTADHGVAKPDPRIFAIAADQLGSPLANLLFVDDTRVNVEAAAALGASVHHFTNPSRLRNWLATWA</sequence>
<proteinExistence type="predicted"/>
<dbReference type="PRINTS" id="PR00413">
    <property type="entry name" value="HADHALOGNASE"/>
</dbReference>
<dbReference type="Gene3D" id="3.40.50.1000">
    <property type="entry name" value="HAD superfamily/HAD-like"/>
    <property type="match status" value="1"/>
</dbReference>
<gene>
    <name evidence="1" type="ORF">FY030_05025</name>
</gene>
<dbReference type="EMBL" id="CP044427">
    <property type="protein sequence ID" value="QFG68163.1"/>
    <property type="molecule type" value="Genomic_DNA"/>
</dbReference>